<reference evidence="2" key="1">
    <citation type="journal article" date="2022" name="bioRxiv">
        <title>Sequencing and chromosome-scale assembly of the giantPleurodeles waltlgenome.</title>
        <authorList>
            <person name="Brown T."/>
            <person name="Elewa A."/>
            <person name="Iarovenko S."/>
            <person name="Subramanian E."/>
            <person name="Araus A.J."/>
            <person name="Petzold A."/>
            <person name="Susuki M."/>
            <person name="Suzuki K.-i.T."/>
            <person name="Hayashi T."/>
            <person name="Toyoda A."/>
            <person name="Oliveira C."/>
            <person name="Osipova E."/>
            <person name="Leigh N.D."/>
            <person name="Simon A."/>
            <person name="Yun M.H."/>
        </authorList>
    </citation>
    <scope>NUCLEOTIDE SEQUENCE</scope>
    <source>
        <strain evidence="2">20211129_DDA</strain>
        <tissue evidence="2">Liver</tissue>
    </source>
</reference>
<name>A0AAV7LG29_PLEWA</name>
<dbReference type="Proteomes" id="UP001066276">
    <property type="component" value="Chromosome 11"/>
</dbReference>
<feature type="region of interest" description="Disordered" evidence="1">
    <location>
        <begin position="88"/>
        <end position="107"/>
    </location>
</feature>
<organism evidence="2 3">
    <name type="scientific">Pleurodeles waltl</name>
    <name type="common">Iberian ribbed newt</name>
    <dbReference type="NCBI Taxonomy" id="8319"/>
    <lineage>
        <taxon>Eukaryota</taxon>
        <taxon>Metazoa</taxon>
        <taxon>Chordata</taxon>
        <taxon>Craniata</taxon>
        <taxon>Vertebrata</taxon>
        <taxon>Euteleostomi</taxon>
        <taxon>Amphibia</taxon>
        <taxon>Batrachia</taxon>
        <taxon>Caudata</taxon>
        <taxon>Salamandroidea</taxon>
        <taxon>Salamandridae</taxon>
        <taxon>Pleurodelinae</taxon>
        <taxon>Pleurodeles</taxon>
    </lineage>
</organism>
<protein>
    <submittedName>
        <fullName evidence="2">Uncharacterized protein</fullName>
    </submittedName>
</protein>
<accession>A0AAV7LG29</accession>
<evidence type="ECO:0000313" key="3">
    <source>
        <dbReference type="Proteomes" id="UP001066276"/>
    </source>
</evidence>
<keyword evidence="3" id="KW-1185">Reference proteome</keyword>
<gene>
    <name evidence="2" type="ORF">NDU88_003072</name>
</gene>
<evidence type="ECO:0000256" key="1">
    <source>
        <dbReference type="SAM" id="MobiDB-lite"/>
    </source>
</evidence>
<sequence length="133" mass="14247">MINCSQRWAYLGSLPGFLEYSAVIADPSVVPSSLSERAQERERGSDDHGRFQLGVNEVRTLWCPQCTSGQSTLKPELHLTVCGAFHEGQKSAVPSPSETDGGARDGRSLWAVSQKSEAVLHGRGPPALVSGDP</sequence>
<proteinExistence type="predicted"/>
<dbReference type="AlphaFoldDB" id="A0AAV7LG29"/>
<comment type="caution">
    <text evidence="2">The sequence shown here is derived from an EMBL/GenBank/DDBJ whole genome shotgun (WGS) entry which is preliminary data.</text>
</comment>
<dbReference type="EMBL" id="JANPWB010000015">
    <property type="protein sequence ID" value="KAJ1089932.1"/>
    <property type="molecule type" value="Genomic_DNA"/>
</dbReference>
<evidence type="ECO:0000313" key="2">
    <source>
        <dbReference type="EMBL" id="KAJ1089932.1"/>
    </source>
</evidence>